<feature type="domain" description="RanBP2-type" evidence="6">
    <location>
        <begin position="166"/>
        <end position="195"/>
    </location>
</feature>
<dbReference type="InterPro" id="IPR036443">
    <property type="entry name" value="Znf_RanBP2_sf"/>
</dbReference>
<organism evidence="7">
    <name type="scientific">Calcidiscus leptoporus</name>
    <dbReference type="NCBI Taxonomy" id="127549"/>
    <lineage>
        <taxon>Eukaryota</taxon>
        <taxon>Haptista</taxon>
        <taxon>Haptophyta</taxon>
        <taxon>Prymnesiophyceae</taxon>
        <taxon>Coccolithales</taxon>
        <taxon>Calcidiscaceae</taxon>
        <taxon>Calcidiscus</taxon>
    </lineage>
</organism>
<keyword evidence="3" id="KW-0862">Zinc</keyword>
<dbReference type="PANTHER" id="PTHR12999:SF17">
    <property type="entry name" value="ZINC FINGER RAN-BINDING DOMAIN-CONTAINING PROTEIN 2"/>
    <property type="match status" value="1"/>
</dbReference>
<name>A0A7S0NQN2_9EUKA</name>
<proteinExistence type="predicted"/>
<reference evidence="7" key="1">
    <citation type="submission" date="2021-01" db="EMBL/GenBank/DDBJ databases">
        <authorList>
            <person name="Corre E."/>
            <person name="Pelletier E."/>
            <person name="Niang G."/>
            <person name="Scheremetjew M."/>
            <person name="Finn R."/>
            <person name="Kale V."/>
            <person name="Holt S."/>
            <person name="Cochrane G."/>
            <person name="Meng A."/>
            <person name="Brown T."/>
            <person name="Cohen L."/>
        </authorList>
    </citation>
    <scope>NUCLEOTIDE SEQUENCE</scope>
    <source>
        <strain evidence="7">RCC1130</strain>
    </source>
</reference>
<evidence type="ECO:0000256" key="1">
    <source>
        <dbReference type="ARBA" id="ARBA00022723"/>
    </source>
</evidence>
<evidence type="ECO:0000313" key="7">
    <source>
        <dbReference type="EMBL" id="CAD8527352.1"/>
    </source>
</evidence>
<dbReference type="SMART" id="SM00547">
    <property type="entry name" value="ZnF_RBZ"/>
    <property type="match status" value="3"/>
</dbReference>
<sequence>MSFVGPQPQWPNSLVGFDQPSSVRSGMPGFTKGPVEGVDGNWKCPQCANVNFGTRMQCNRCQLPKPSDHELAERAQAAAVGRANPTAGNVAPHHRGPVEGQDGNWKCLSCSNVNFANRTHCNRCGIPKPSDEQVVTAQTLQAAMPPAAPTPMYGKTGHNKGPQEGVDGNWKCFMCSNINFATRVKCHRCGTDKQTAQAQVQMAQLTDPAQYAQMAQMASFAQGADGALAATQMQMPLDPQVTLLQEQMAQMAQRQMQLALTVTSLQTQVQQLQTQLAQQSVQLMQVAGNMQTSALSLPSTMTLAGGLQQFAGTAAPSDAAMAAVSATESVLGKRSTAD</sequence>
<dbReference type="PROSITE" id="PS01358">
    <property type="entry name" value="ZF_RANBP2_1"/>
    <property type="match status" value="3"/>
</dbReference>
<evidence type="ECO:0000256" key="3">
    <source>
        <dbReference type="ARBA" id="ARBA00022833"/>
    </source>
</evidence>
<dbReference type="AlphaFoldDB" id="A0A7S0NQN2"/>
<feature type="domain" description="RanBP2-type" evidence="6">
    <location>
        <begin position="101"/>
        <end position="130"/>
    </location>
</feature>
<dbReference type="PROSITE" id="PS50199">
    <property type="entry name" value="ZF_RANBP2_2"/>
    <property type="match status" value="3"/>
</dbReference>
<feature type="domain" description="RanBP2-type" evidence="6">
    <location>
        <begin position="38"/>
        <end position="67"/>
    </location>
</feature>
<evidence type="ECO:0000256" key="2">
    <source>
        <dbReference type="ARBA" id="ARBA00022771"/>
    </source>
</evidence>
<dbReference type="InterPro" id="IPR001876">
    <property type="entry name" value="Znf_RanBP2"/>
</dbReference>
<evidence type="ECO:0000256" key="5">
    <source>
        <dbReference type="SAM" id="MobiDB-lite"/>
    </source>
</evidence>
<evidence type="ECO:0000259" key="6">
    <source>
        <dbReference type="PROSITE" id="PS50199"/>
    </source>
</evidence>
<evidence type="ECO:0000256" key="4">
    <source>
        <dbReference type="PROSITE-ProRule" id="PRU00322"/>
    </source>
</evidence>
<accession>A0A7S0NQN2</accession>
<keyword evidence="2 4" id="KW-0863">Zinc-finger</keyword>
<dbReference type="GO" id="GO:0008270">
    <property type="term" value="F:zinc ion binding"/>
    <property type="evidence" value="ECO:0007669"/>
    <property type="project" value="UniProtKB-KW"/>
</dbReference>
<dbReference type="SUPFAM" id="SSF90209">
    <property type="entry name" value="Ran binding protein zinc finger-like"/>
    <property type="match status" value="3"/>
</dbReference>
<protein>
    <recommendedName>
        <fullName evidence="6">RanBP2-type domain-containing protein</fullName>
    </recommendedName>
</protein>
<feature type="region of interest" description="Disordered" evidence="5">
    <location>
        <begin position="1"/>
        <end position="21"/>
    </location>
</feature>
<dbReference type="Pfam" id="PF00641">
    <property type="entry name" value="Zn_ribbon_RanBP"/>
    <property type="match status" value="3"/>
</dbReference>
<dbReference type="PANTHER" id="PTHR12999">
    <property type="entry name" value="ZINC FINGER RAN-BINDING DOMAIN-CONTAINING PROTEIN 2 ZRANB2-RELATED"/>
    <property type="match status" value="1"/>
</dbReference>
<dbReference type="Gene3D" id="4.10.1060.10">
    <property type="entry name" value="Zinc finger, RanBP2-type"/>
    <property type="match status" value="3"/>
</dbReference>
<keyword evidence="1" id="KW-0479">Metal-binding</keyword>
<gene>
    <name evidence="7" type="ORF">CLEP1334_LOCUS2573</name>
</gene>
<dbReference type="EMBL" id="HBER01005153">
    <property type="protein sequence ID" value="CAD8527352.1"/>
    <property type="molecule type" value="Transcribed_RNA"/>
</dbReference>